<keyword evidence="1" id="KW-0240">DNA-directed RNA polymerase</keyword>
<reference evidence="1 2" key="1">
    <citation type="submission" date="2022-01" db="EMBL/GenBank/DDBJ databases">
        <title>A high-quality chromosome-level genome assembly of rohu carp, Labeo rohita.</title>
        <authorList>
            <person name="Arick M.A. II"/>
            <person name="Hsu C.-Y."/>
            <person name="Magbanua Z."/>
            <person name="Pechanova O."/>
            <person name="Grover C."/>
            <person name="Miller E."/>
            <person name="Thrash A."/>
            <person name="Ezzel L."/>
            <person name="Alam S."/>
            <person name="Benzie J."/>
            <person name="Hamilton M."/>
            <person name="Karsi A."/>
            <person name="Lawrence M.L."/>
            <person name="Peterson D.G."/>
        </authorList>
    </citation>
    <scope>NUCLEOTIDE SEQUENCE [LARGE SCALE GENOMIC DNA]</scope>
    <source>
        <strain evidence="2">BAU-BD-2019</strain>
        <tissue evidence="1">Blood</tissue>
    </source>
</reference>
<name>A0ABQ8ME39_LABRO</name>
<dbReference type="Proteomes" id="UP000830375">
    <property type="component" value="Unassembled WGS sequence"/>
</dbReference>
<gene>
    <name evidence="1" type="ORF">H4Q32_030191</name>
</gene>
<dbReference type="EMBL" id="JACTAM010000009">
    <property type="protein sequence ID" value="KAI2661148.1"/>
    <property type="molecule type" value="Genomic_DNA"/>
</dbReference>
<comment type="caution">
    <text evidence="1">The sequence shown here is derived from an EMBL/GenBank/DDBJ whole genome shotgun (WGS) entry which is preliminary data.</text>
</comment>
<accession>A0ABQ8ME39</accession>
<dbReference type="GO" id="GO:0000428">
    <property type="term" value="C:DNA-directed RNA polymerase complex"/>
    <property type="evidence" value="ECO:0007669"/>
    <property type="project" value="UniProtKB-KW"/>
</dbReference>
<sequence>MEKRTQSETASVQESTPEAAQVYEFTPEFAPIYESAPEPALLYEFTPEPARWQLVLQNLVVETFGSRPFFFTQDWPTIPPPDLPPFHLLPGPFCNLLEVK</sequence>
<keyword evidence="2" id="KW-1185">Reference proteome</keyword>
<protein>
    <submittedName>
        <fullName evidence="1">DNA-directed RNA polymerase subunit beta</fullName>
    </submittedName>
</protein>
<evidence type="ECO:0000313" key="1">
    <source>
        <dbReference type="EMBL" id="KAI2661148.1"/>
    </source>
</evidence>
<proteinExistence type="predicted"/>
<keyword evidence="1" id="KW-0804">Transcription</keyword>
<organism evidence="1 2">
    <name type="scientific">Labeo rohita</name>
    <name type="common">Indian major carp</name>
    <name type="synonym">Cyprinus rohita</name>
    <dbReference type="NCBI Taxonomy" id="84645"/>
    <lineage>
        <taxon>Eukaryota</taxon>
        <taxon>Metazoa</taxon>
        <taxon>Chordata</taxon>
        <taxon>Craniata</taxon>
        <taxon>Vertebrata</taxon>
        <taxon>Euteleostomi</taxon>
        <taxon>Actinopterygii</taxon>
        <taxon>Neopterygii</taxon>
        <taxon>Teleostei</taxon>
        <taxon>Ostariophysi</taxon>
        <taxon>Cypriniformes</taxon>
        <taxon>Cyprinidae</taxon>
        <taxon>Labeoninae</taxon>
        <taxon>Labeonini</taxon>
        <taxon>Labeo</taxon>
    </lineage>
</organism>
<evidence type="ECO:0000313" key="2">
    <source>
        <dbReference type="Proteomes" id="UP000830375"/>
    </source>
</evidence>